<gene>
    <name evidence="1" type="ORF">ZEAMMB73_Zm00001d031727</name>
</gene>
<organism evidence="1">
    <name type="scientific">Zea mays</name>
    <name type="common">Maize</name>
    <dbReference type="NCBI Taxonomy" id="4577"/>
    <lineage>
        <taxon>Eukaryota</taxon>
        <taxon>Viridiplantae</taxon>
        <taxon>Streptophyta</taxon>
        <taxon>Embryophyta</taxon>
        <taxon>Tracheophyta</taxon>
        <taxon>Spermatophyta</taxon>
        <taxon>Magnoliopsida</taxon>
        <taxon>Liliopsida</taxon>
        <taxon>Poales</taxon>
        <taxon>Poaceae</taxon>
        <taxon>PACMAD clade</taxon>
        <taxon>Panicoideae</taxon>
        <taxon>Andropogonodae</taxon>
        <taxon>Andropogoneae</taxon>
        <taxon>Tripsacinae</taxon>
        <taxon>Zea</taxon>
    </lineage>
</organism>
<proteinExistence type="predicted"/>
<name>A0A1D6KL31_MAIZE</name>
<reference evidence="1" key="1">
    <citation type="submission" date="2015-12" db="EMBL/GenBank/DDBJ databases">
        <title>Update maize B73 reference genome by single molecule sequencing technologies.</title>
        <authorList>
            <consortium name="Maize Genome Sequencing Project"/>
            <person name="Ware D."/>
        </authorList>
    </citation>
    <scope>NUCLEOTIDE SEQUENCE [LARGE SCALE GENOMIC DNA]</scope>
    <source>
        <tissue evidence="1">Seedling</tissue>
    </source>
</reference>
<evidence type="ECO:0000313" key="1">
    <source>
        <dbReference type="EMBL" id="ONM03594.1"/>
    </source>
</evidence>
<dbReference type="EMBL" id="CM007647">
    <property type="protein sequence ID" value="ONM03594.1"/>
    <property type="molecule type" value="Genomic_DNA"/>
</dbReference>
<sequence>MPLPPPRPQLLE</sequence>
<protein>
    <submittedName>
        <fullName evidence="1">Sorbitol dehydrogenase</fullName>
    </submittedName>
</protein>
<accession>A0A1D6KL31</accession>